<dbReference type="AlphaFoldDB" id="A0A7L5AKG3"/>
<gene>
    <name evidence="1" type="ORF">BHD05_08330</name>
</gene>
<evidence type="ECO:0000313" key="1">
    <source>
        <dbReference type="EMBL" id="QHO71080.1"/>
    </source>
</evidence>
<dbReference type="InterPro" id="IPR023214">
    <property type="entry name" value="HAD_sf"/>
</dbReference>
<dbReference type="Gene3D" id="1.10.150.240">
    <property type="entry name" value="Putative phosphatase, domain 2"/>
    <property type="match status" value="1"/>
</dbReference>
<proteinExistence type="predicted"/>
<reference evidence="1 2" key="1">
    <citation type="submission" date="2016-09" db="EMBL/GenBank/DDBJ databases">
        <title>Complete genome sequence of microbes from the polar regions.</title>
        <authorList>
            <person name="Liao L."/>
            <person name="Chen B."/>
        </authorList>
    </citation>
    <scope>NUCLEOTIDE SEQUENCE [LARGE SCALE GENOMIC DNA]</scope>
    <source>
        <strain evidence="1 2">ZS314</strain>
    </source>
</reference>
<dbReference type="GO" id="GO:0016787">
    <property type="term" value="F:hydrolase activity"/>
    <property type="evidence" value="ECO:0007669"/>
    <property type="project" value="UniProtKB-KW"/>
</dbReference>
<evidence type="ECO:0000313" key="2">
    <source>
        <dbReference type="Proteomes" id="UP000464507"/>
    </source>
</evidence>
<dbReference type="InterPro" id="IPR023198">
    <property type="entry name" value="PGP-like_dom2"/>
</dbReference>
<dbReference type="InterPro" id="IPR036412">
    <property type="entry name" value="HAD-like_sf"/>
</dbReference>
<accession>A0A7L5AKG3</accession>
<protein>
    <submittedName>
        <fullName evidence="1">Hydrolase</fullName>
    </submittedName>
</protein>
<dbReference type="PANTHER" id="PTHR43611:SF3">
    <property type="entry name" value="FLAVIN MONONUCLEOTIDE HYDROLASE 1, CHLOROPLATIC"/>
    <property type="match status" value="1"/>
</dbReference>
<dbReference type="KEGG" id="mant:BHD05_08330"/>
<organism evidence="1 2">
    <name type="scientific">Marisediminicola antarctica</name>
    <dbReference type="NCBI Taxonomy" id="674079"/>
    <lineage>
        <taxon>Bacteria</taxon>
        <taxon>Bacillati</taxon>
        <taxon>Actinomycetota</taxon>
        <taxon>Actinomycetes</taxon>
        <taxon>Micrococcales</taxon>
        <taxon>Microbacteriaceae</taxon>
        <taxon>Marisediminicola</taxon>
    </lineage>
</organism>
<keyword evidence="1" id="KW-0378">Hydrolase</keyword>
<dbReference type="Proteomes" id="UP000464507">
    <property type="component" value="Chromosome"/>
</dbReference>
<dbReference type="EMBL" id="CP017146">
    <property type="protein sequence ID" value="QHO71080.1"/>
    <property type="molecule type" value="Genomic_DNA"/>
</dbReference>
<dbReference type="PANTHER" id="PTHR43611">
    <property type="entry name" value="ALPHA-D-GLUCOSE 1-PHOSPHATE PHOSPHATASE"/>
    <property type="match status" value="1"/>
</dbReference>
<sequence length="196" mass="21627">MDEVLYSYDWRERMRGMAELTGLSFDELRRRWWHDTGERAAEAGVFATGPEYLAAFEIAVGCAVDVTEWVRLRGGAMTPWPDSIAAVRRASELGQITLLTNNNALAGDHLATLAPELADLFGVHLLTTSHYGARRPDPAVFARVLEKYDVPAEQAFFADDMLENVEGAASIGITAHHFSSGEQMLQAIEEFALARA</sequence>
<dbReference type="SUPFAM" id="SSF56784">
    <property type="entry name" value="HAD-like"/>
    <property type="match status" value="1"/>
</dbReference>
<dbReference type="Pfam" id="PF00702">
    <property type="entry name" value="Hydrolase"/>
    <property type="match status" value="1"/>
</dbReference>
<dbReference type="InterPro" id="IPR006439">
    <property type="entry name" value="HAD-SF_hydro_IA"/>
</dbReference>
<dbReference type="Gene3D" id="3.40.50.1000">
    <property type="entry name" value="HAD superfamily/HAD-like"/>
    <property type="match status" value="1"/>
</dbReference>
<keyword evidence="2" id="KW-1185">Reference proteome</keyword>
<name>A0A7L5AKG3_9MICO</name>
<dbReference type="NCBIfam" id="TIGR01509">
    <property type="entry name" value="HAD-SF-IA-v3"/>
    <property type="match status" value="1"/>
</dbReference>